<evidence type="ECO:0000313" key="5">
    <source>
        <dbReference type="Proteomes" id="UP001604336"/>
    </source>
</evidence>
<keyword evidence="4" id="KW-0808">Transferase</keyword>
<keyword evidence="2" id="KW-1133">Transmembrane helix</keyword>
<evidence type="ECO:0000256" key="2">
    <source>
        <dbReference type="SAM" id="Phobius"/>
    </source>
</evidence>
<dbReference type="Pfam" id="PF20167">
    <property type="entry name" value="Transposase_32"/>
    <property type="match status" value="1"/>
</dbReference>
<feature type="region of interest" description="Disordered" evidence="1">
    <location>
        <begin position="286"/>
        <end position="321"/>
    </location>
</feature>
<dbReference type="EMBL" id="JBFOLK010000001">
    <property type="protein sequence ID" value="KAL2542135.1"/>
    <property type="molecule type" value="Genomic_DNA"/>
</dbReference>
<keyword evidence="4" id="KW-0418">Kinase</keyword>
<reference evidence="5" key="1">
    <citation type="submission" date="2024-07" db="EMBL/GenBank/DDBJ databases">
        <title>Two chromosome-level genome assemblies of Korean endemic species Abeliophyllum distichum and Forsythia ovata (Oleaceae).</title>
        <authorList>
            <person name="Jang H."/>
        </authorList>
    </citation>
    <scope>NUCLEOTIDE SEQUENCE [LARGE SCALE GENOMIC DNA]</scope>
</reference>
<protein>
    <submittedName>
        <fullName evidence="4">S-locus lectin protein kinase family protein</fullName>
    </submittedName>
</protein>
<evidence type="ECO:0000259" key="3">
    <source>
        <dbReference type="Pfam" id="PF20167"/>
    </source>
</evidence>
<evidence type="ECO:0000313" key="4">
    <source>
        <dbReference type="EMBL" id="KAL2542135.1"/>
    </source>
</evidence>
<sequence length="411" mass="47223">MPRAKKSTQEAGPSSGKRKAPSKRSSKQPATYDDTKFETEDAWLAYKHDISRQTILPERRVLTSDFANELLGHVIARNQWESFVATPRVAYVEIVKEFYANIHENLDNPDHPQYRQVYVRGQYIPFSPMEILRYYGLEDMEADIFQATHTDPHEVATSLCHGIDHWPEGSSTLDYRSLLPQVRTLDKMVSANLLPTSHTSTVTMERARLLHWLQTKALHLGNYIFCNIWHIRNNRRCLAFPSLITGICALNGIDLSQEITTVKRTMQIDRIGIRSSELHIARKLDHGTQDPLGGQDISAGVSGPALDDPMPEDPPPPATEPTLASISHDWHASHAALEAQIREIRETQVHWIEVRRREHEVLSAQMTQLLSFFSLYPPPPPNDWDAQYTLTLEIFIFYFYFYFFFVFLSLH</sequence>
<keyword evidence="2" id="KW-0812">Transmembrane</keyword>
<dbReference type="GO" id="GO:0016301">
    <property type="term" value="F:kinase activity"/>
    <property type="evidence" value="ECO:0007669"/>
    <property type="project" value="UniProtKB-KW"/>
</dbReference>
<evidence type="ECO:0000256" key="1">
    <source>
        <dbReference type="SAM" id="MobiDB-lite"/>
    </source>
</evidence>
<name>A0ABD1W0Z2_9LAMI</name>
<keyword evidence="2" id="KW-0472">Membrane</keyword>
<organism evidence="4 5">
    <name type="scientific">Abeliophyllum distichum</name>
    <dbReference type="NCBI Taxonomy" id="126358"/>
    <lineage>
        <taxon>Eukaryota</taxon>
        <taxon>Viridiplantae</taxon>
        <taxon>Streptophyta</taxon>
        <taxon>Embryophyta</taxon>
        <taxon>Tracheophyta</taxon>
        <taxon>Spermatophyta</taxon>
        <taxon>Magnoliopsida</taxon>
        <taxon>eudicotyledons</taxon>
        <taxon>Gunneridae</taxon>
        <taxon>Pentapetalae</taxon>
        <taxon>asterids</taxon>
        <taxon>lamiids</taxon>
        <taxon>Lamiales</taxon>
        <taxon>Oleaceae</taxon>
        <taxon>Forsythieae</taxon>
        <taxon>Abeliophyllum</taxon>
    </lineage>
</organism>
<feature type="transmembrane region" description="Helical" evidence="2">
    <location>
        <begin position="390"/>
        <end position="410"/>
    </location>
</feature>
<comment type="caution">
    <text evidence="4">The sequence shown here is derived from an EMBL/GenBank/DDBJ whole genome shotgun (WGS) entry which is preliminary data.</text>
</comment>
<dbReference type="AlphaFoldDB" id="A0ABD1W0Z2"/>
<feature type="domain" description="Putative plant transposon protein" evidence="3">
    <location>
        <begin position="77"/>
        <end position="254"/>
    </location>
</feature>
<gene>
    <name evidence="4" type="ORF">Adt_03113</name>
</gene>
<dbReference type="InterPro" id="IPR046796">
    <property type="entry name" value="Transposase_32_dom"/>
</dbReference>
<dbReference type="Proteomes" id="UP001604336">
    <property type="component" value="Unassembled WGS sequence"/>
</dbReference>
<feature type="compositionally biased region" description="Basic residues" evidence="1">
    <location>
        <begin position="16"/>
        <end position="26"/>
    </location>
</feature>
<keyword evidence="5" id="KW-1185">Reference proteome</keyword>
<proteinExistence type="predicted"/>
<accession>A0ABD1W0Z2</accession>
<feature type="region of interest" description="Disordered" evidence="1">
    <location>
        <begin position="1"/>
        <end position="33"/>
    </location>
</feature>